<evidence type="ECO:0000256" key="3">
    <source>
        <dbReference type="ARBA" id="ARBA00022989"/>
    </source>
</evidence>
<organism evidence="7 8">
    <name type="scientific">Aspergillus ellipticus CBS 707.79</name>
    <dbReference type="NCBI Taxonomy" id="1448320"/>
    <lineage>
        <taxon>Eukaryota</taxon>
        <taxon>Fungi</taxon>
        <taxon>Dikarya</taxon>
        <taxon>Ascomycota</taxon>
        <taxon>Pezizomycotina</taxon>
        <taxon>Eurotiomycetes</taxon>
        <taxon>Eurotiomycetidae</taxon>
        <taxon>Eurotiales</taxon>
        <taxon>Aspergillaceae</taxon>
        <taxon>Aspergillus</taxon>
        <taxon>Aspergillus subgen. Circumdati</taxon>
    </lineage>
</organism>
<dbReference type="Proteomes" id="UP000247810">
    <property type="component" value="Unassembled WGS sequence"/>
</dbReference>
<dbReference type="VEuPathDB" id="FungiDB:BO71DRAFT_402889"/>
<dbReference type="GO" id="GO:0071944">
    <property type="term" value="C:cell periphery"/>
    <property type="evidence" value="ECO:0007669"/>
    <property type="project" value="UniProtKB-ARBA"/>
</dbReference>
<feature type="compositionally biased region" description="Polar residues" evidence="5">
    <location>
        <begin position="212"/>
        <end position="227"/>
    </location>
</feature>
<dbReference type="GO" id="GO:0016020">
    <property type="term" value="C:membrane"/>
    <property type="evidence" value="ECO:0007669"/>
    <property type="project" value="UniProtKB-SubCell"/>
</dbReference>
<evidence type="ECO:0000313" key="7">
    <source>
        <dbReference type="EMBL" id="PYH89619.1"/>
    </source>
</evidence>
<dbReference type="AlphaFoldDB" id="A0A319CY40"/>
<sequence>MPTTCTAGSTNCNFTCPNGGSWFVCPSAPYFVGCCASDPCSDSTCPSLYPASFNSSIFDEIVANRCIDQPSTNWYTCNTTSPTFIGCCKSNPCGDGCPDDDLISAAWSSTAVGQFHLFLDGASTPTATPTPSNDSSGLGAGAIAGITVGSVAGLATIIALFFLLRRRRHRNATGKPGEQRILMGQYGEYGPASPYQDSNMTSPDPTVKHASVPSTAFTASPSLLQSSDGHRPVSEIYSQSDETRRNHGLRISGTPTVPQSIPELDTGQSEIHELDGSAR</sequence>
<feature type="transmembrane region" description="Helical" evidence="6">
    <location>
        <begin position="138"/>
        <end position="164"/>
    </location>
</feature>
<accession>A0A319CY40</accession>
<dbReference type="OrthoDB" id="3692311at2759"/>
<dbReference type="PANTHER" id="PTHR15549">
    <property type="entry name" value="PAIRED IMMUNOGLOBULIN-LIKE TYPE 2 RECEPTOR"/>
    <property type="match status" value="1"/>
</dbReference>
<dbReference type="InterPro" id="IPR051694">
    <property type="entry name" value="Immunoregulatory_rcpt-like"/>
</dbReference>
<keyword evidence="3 6" id="KW-1133">Transmembrane helix</keyword>
<feature type="region of interest" description="Disordered" evidence="5">
    <location>
        <begin position="190"/>
        <end position="279"/>
    </location>
</feature>
<keyword evidence="4 6" id="KW-0472">Membrane</keyword>
<feature type="compositionally biased region" description="Polar residues" evidence="5">
    <location>
        <begin position="195"/>
        <end position="204"/>
    </location>
</feature>
<feature type="compositionally biased region" description="Basic and acidic residues" evidence="5">
    <location>
        <begin position="270"/>
        <end position="279"/>
    </location>
</feature>
<evidence type="ECO:0000256" key="2">
    <source>
        <dbReference type="ARBA" id="ARBA00022692"/>
    </source>
</evidence>
<protein>
    <submittedName>
        <fullName evidence="7">Uncharacterized protein</fullName>
    </submittedName>
</protein>
<comment type="subcellular location">
    <subcellularLocation>
        <location evidence="1">Membrane</location>
        <topology evidence="1">Single-pass membrane protein</topology>
    </subcellularLocation>
</comment>
<keyword evidence="2 6" id="KW-0812">Transmembrane</keyword>
<proteinExistence type="predicted"/>
<dbReference type="EMBL" id="KZ826020">
    <property type="protein sequence ID" value="PYH89619.1"/>
    <property type="molecule type" value="Genomic_DNA"/>
</dbReference>
<evidence type="ECO:0000256" key="1">
    <source>
        <dbReference type="ARBA" id="ARBA00004167"/>
    </source>
</evidence>
<gene>
    <name evidence="7" type="ORF">BO71DRAFT_402889</name>
</gene>
<name>A0A319CY40_9EURO</name>
<reference evidence="7 8" key="1">
    <citation type="submission" date="2018-02" db="EMBL/GenBank/DDBJ databases">
        <title>The genomes of Aspergillus section Nigri reveals drivers in fungal speciation.</title>
        <authorList>
            <consortium name="DOE Joint Genome Institute"/>
            <person name="Vesth T.C."/>
            <person name="Nybo J."/>
            <person name="Theobald S."/>
            <person name="Brandl J."/>
            <person name="Frisvad J.C."/>
            <person name="Nielsen K.F."/>
            <person name="Lyhne E.K."/>
            <person name="Kogle M.E."/>
            <person name="Kuo A."/>
            <person name="Riley R."/>
            <person name="Clum A."/>
            <person name="Nolan M."/>
            <person name="Lipzen A."/>
            <person name="Salamov A."/>
            <person name="Henrissat B."/>
            <person name="Wiebenga A."/>
            <person name="De vries R.P."/>
            <person name="Grigoriev I.V."/>
            <person name="Mortensen U.H."/>
            <person name="Andersen M.R."/>
            <person name="Baker S.E."/>
        </authorList>
    </citation>
    <scope>NUCLEOTIDE SEQUENCE [LARGE SCALE GENOMIC DNA]</scope>
    <source>
        <strain evidence="7 8">CBS 707.79</strain>
    </source>
</reference>
<evidence type="ECO:0000256" key="6">
    <source>
        <dbReference type="SAM" id="Phobius"/>
    </source>
</evidence>
<keyword evidence="8" id="KW-1185">Reference proteome</keyword>
<evidence type="ECO:0000256" key="5">
    <source>
        <dbReference type="SAM" id="MobiDB-lite"/>
    </source>
</evidence>
<dbReference type="STRING" id="1448320.A0A319CY40"/>
<evidence type="ECO:0000313" key="8">
    <source>
        <dbReference type="Proteomes" id="UP000247810"/>
    </source>
</evidence>
<evidence type="ECO:0000256" key="4">
    <source>
        <dbReference type="ARBA" id="ARBA00023136"/>
    </source>
</evidence>